<dbReference type="PANTHER" id="PTHR20854">
    <property type="entry name" value="INOSITOL MONOPHOSPHATASE"/>
    <property type="match status" value="1"/>
</dbReference>
<dbReference type="CDD" id="cd01637">
    <property type="entry name" value="IMPase_like"/>
    <property type="match status" value="1"/>
</dbReference>
<dbReference type="GO" id="GO:0006020">
    <property type="term" value="P:inositol metabolic process"/>
    <property type="evidence" value="ECO:0007669"/>
    <property type="project" value="TreeGrafter"/>
</dbReference>
<evidence type="ECO:0000256" key="5">
    <source>
        <dbReference type="PIRSR" id="PIRSR600760-2"/>
    </source>
</evidence>
<dbReference type="PRINTS" id="PR00377">
    <property type="entry name" value="IMPHPHTASES"/>
</dbReference>
<comment type="cofactor">
    <cofactor evidence="1 5">
        <name>Mg(2+)</name>
        <dbReference type="ChEBI" id="CHEBI:18420"/>
    </cofactor>
</comment>
<proteinExistence type="predicted"/>
<evidence type="ECO:0000256" key="3">
    <source>
        <dbReference type="ARBA" id="ARBA00022801"/>
    </source>
</evidence>
<dbReference type="SUPFAM" id="SSF56655">
    <property type="entry name" value="Carbohydrate phosphatase"/>
    <property type="match status" value="1"/>
</dbReference>
<dbReference type="GO" id="GO:0008934">
    <property type="term" value="F:inositol monophosphate 1-phosphatase activity"/>
    <property type="evidence" value="ECO:0007669"/>
    <property type="project" value="TreeGrafter"/>
</dbReference>
<feature type="binding site" evidence="5">
    <location>
        <position position="88"/>
    </location>
    <ligand>
        <name>Mg(2+)</name>
        <dbReference type="ChEBI" id="CHEBI:18420"/>
        <label>1</label>
        <note>catalytic</note>
    </ligand>
</feature>
<gene>
    <name evidence="6" type="ORF">IDH41_21300</name>
</gene>
<dbReference type="Pfam" id="PF00459">
    <property type="entry name" value="Inositol_P"/>
    <property type="match status" value="1"/>
</dbReference>
<name>A0A927H716_9BACL</name>
<evidence type="ECO:0000256" key="2">
    <source>
        <dbReference type="ARBA" id="ARBA00022723"/>
    </source>
</evidence>
<dbReference type="GO" id="GO:0046872">
    <property type="term" value="F:metal ion binding"/>
    <property type="evidence" value="ECO:0007669"/>
    <property type="project" value="UniProtKB-KW"/>
</dbReference>
<dbReference type="FunFam" id="3.30.540.10:FF:000003">
    <property type="entry name" value="Inositol-1-monophosphatase"/>
    <property type="match status" value="1"/>
</dbReference>
<evidence type="ECO:0000256" key="1">
    <source>
        <dbReference type="ARBA" id="ARBA00001946"/>
    </source>
</evidence>
<evidence type="ECO:0000256" key="4">
    <source>
        <dbReference type="ARBA" id="ARBA00022842"/>
    </source>
</evidence>
<comment type="caution">
    <text evidence="6">The sequence shown here is derived from an EMBL/GenBank/DDBJ whole genome shotgun (WGS) entry which is preliminary data.</text>
</comment>
<accession>A0A927H716</accession>
<keyword evidence="7" id="KW-1185">Reference proteome</keyword>
<keyword evidence="4 5" id="KW-0460">Magnesium</keyword>
<reference evidence="6" key="1">
    <citation type="submission" date="2020-09" db="EMBL/GenBank/DDBJ databases">
        <title>A novel bacterium of genus Paenibacillus, isolated from South China Sea.</title>
        <authorList>
            <person name="Huang H."/>
            <person name="Mo K."/>
            <person name="Hu Y."/>
        </authorList>
    </citation>
    <scope>NUCLEOTIDE SEQUENCE</scope>
    <source>
        <strain evidence="6">IB182493</strain>
    </source>
</reference>
<keyword evidence="2 5" id="KW-0479">Metal-binding</keyword>
<dbReference type="EMBL" id="JACXIY010000027">
    <property type="protein sequence ID" value="MBD2871126.1"/>
    <property type="molecule type" value="Genomic_DNA"/>
</dbReference>
<dbReference type="AlphaFoldDB" id="A0A927H716"/>
<dbReference type="InterPro" id="IPR000760">
    <property type="entry name" value="Inositol_monophosphatase-like"/>
</dbReference>
<sequence length="279" mass="31298">MERETVLRAARETAVAAAYEAGRLARERFGTLDRYEEKDDHGDIVTEVDHLAEAIILQKIGRVFPDHRIRSEEFGENDRRSDWLWLVDPLDGTNNFAVGMPLFGISITLLHKQMPVMAVIYEPMTDRLYAAGADEGTTCNAKPVRMDRGQIKPLAKARVGWIQGHAVQNEPRAVTLRHYIDVNTKRMMRLWAPTLQWCMLARGDLDGIIVYNSEGEDLYSGLLIAKEAGAAVFDYEGHPFAGTSPQPYLIACHPLHKPYFMQMVQSGLGGLTDTNAGER</sequence>
<dbReference type="Proteomes" id="UP000632125">
    <property type="component" value="Unassembled WGS sequence"/>
</dbReference>
<evidence type="ECO:0000313" key="6">
    <source>
        <dbReference type="EMBL" id="MBD2871126.1"/>
    </source>
</evidence>
<feature type="binding site" evidence="5">
    <location>
        <position position="91"/>
    </location>
    <ligand>
        <name>Mg(2+)</name>
        <dbReference type="ChEBI" id="CHEBI:18420"/>
        <label>1</label>
        <note>catalytic</note>
    </ligand>
</feature>
<organism evidence="6 7">
    <name type="scientific">Paenibacillus arenilitoris</name>
    <dbReference type="NCBI Taxonomy" id="2772299"/>
    <lineage>
        <taxon>Bacteria</taxon>
        <taxon>Bacillati</taxon>
        <taxon>Bacillota</taxon>
        <taxon>Bacilli</taxon>
        <taxon>Bacillales</taxon>
        <taxon>Paenibacillaceae</taxon>
        <taxon>Paenibacillus</taxon>
    </lineage>
</organism>
<dbReference type="Gene3D" id="3.30.540.10">
    <property type="entry name" value="Fructose-1,6-Bisphosphatase, subunit A, domain 1"/>
    <property type="match status" value="1"/>
</dbReference>
<dbReference type="PANTHER" id="PTHR20854:SF4">
    <property type="entry name" value="INOSITOL-1-MONOPHOSPHATASE-RELATED"/>
    <property type="match status" value="1"/>
</dbReference>
<keyword evidence="3" id="KW-0378">Hydrolase</keyword>
<dbReference type="RefSeq" id="WP_190864625.1">
    <property type="nucleotide sequence ID" value="NZ_JACXIY010000027.1"/>
</dbReference>
<feature type="binding site" evidence="5">
    <location>
        <position position="72"/>
    </location>
    <ligand>
        <name>Mg(2+)</name>
        <dbReference type="ChEBI" id="CHEBI:18420"/>
        <label>1</label>
        <note>catalytic</note>
    </ligand>
</feature>
<evidence type="ECO:0000313" key="7">
    <source>
        <dbReference type="Proteomes" id="UP000632125"/>
    </source>
</evidence>
<protein>
    <submittedName>
        <fullName evidence="6">Inositol monophosphatase</fullName>
    </submittedName>
</protein>
<dbReference type="Gene3D" id="3.40.190.80">
    <property type="match status" value="1"/>
</dbReference>
<dbReference type="GO" id="GO:0007165">
    <property type="term" value="P:signal transduction"/>
    <property type="evidence" value="ECO:0007669"/>
    <property type="project" value="TreeGrafter"/>
</dbReference>
<feature type="binding site" evidence="5">
    <location>
        <position position="90"/>
    </location>
    <ligand>
        <name>Mg(2+)</name>
        <dbReference type="ChEBI" id="CHEBI:18420"/>
        <label>2</label>
    </ligand>
</feature>
<feature type="binding site" evidence="5">
    <location>
        <position position="217"/>
    </location>
    <ligand>
        <name>Mg(2+)</name>
        <dbReference type="ChEBI" id="CHEBI:18420"/>
        <label>1</label>
        <note>catalytic</note>
    </ligand>
</feature>